<name>A0ACB9BYQ8_9ASTR</name>
<comment type="caution">
    <text evidence="1">The sequence shown here is derived from an EMBL/GenBank/DDBJ whole genome shotgun (WGS) entry which is preliminary data.</text>
</comment>
<protein>
    <submittedName>
        <fullName evidence="1">Uncharacterized protein</fullName>
    </submittedName>
</protein>
<organism evidence="1 2">
    <name type="scientific">Smallanthus sonchifolius</name>
    <dbReference type="NCBI Taxonomy" id="185202"/>
    <lineage>
        <taxon>Eukaryota</taxon>
        <taxon>Viridiplantae</taxon>
        <taxon>Streptophyta</taxon>
        <taxon>Embryophyta</taxon>
        <taxon>Tracheophyta</taxon>
        <taxon>Spermatophyta</taxon>
        <taxon>Magnoliopsida</taxon>
        <taxon>eudicotyledons</taxon>
        <taxon>Gunneridae</taxon>
        <taxon>Pentapetalae</taxon>
        <taxon>asterids</taxon>
        <taxon>campanulids</taxon>
        <taxon>Asterales</taxon>
        <taxon>Asteraceae</taxon>
        <taxon>Asteroideae</taxon>
        <taxon>Heliantheae alliance</taxon>
        <taxon>Millerieae</taxon>
        <taxon>Smallanthus</taxon>
    </lineage>
</organism>
<dbReference type="Proteomes" id="UP001056120">
    <property type="component" value="Linkage Group LG22"/>
</dbReference>
<sequence length="380" mass="43041">MESVRSSEQDYNQDKVELGWIEWLKGWYHLVLETFFEKYWSRHLPNRLPLPPLNGITTIVTGSTSGIGLEIARQLAEAGAHVVMAVRNTDSAHKLVQKWQQELKKNFPWKVLNIDVMELDLSSFKSVARFANVWNSKNKPLKILINNAGIFSMGKAQVFSVDGYEMHMQVNFLAPALLSLLLLPSLKAGAPSRIVNVNSLMHAIGFVDLRDLNFDRKITKFSSLRGYSRSKLAQIMFNNVLHQSIPKDVKINVVCVDPGSVRTNVARDLPRVIQVAYQILPKFLYTAQEGSRSVMYAAVYNDIWDYCEKLKEEEQPVCAYVACNCKTMVPSKEAQNLQISRVVWKRTLDITGFPNDAVDLLLSGTKIHWHCSDLVTKISG</sequence>
<dbReference type="EMBL" id="CM042039">
    <property type="protein sequence ID" value="KAI3727147.1"/>
    <property type="molecule type" value="Genomic_DNA"/>
</dbReference>
<evidence type="ECO:0000313" key="1">
    <source>
        <dbReference type="EMBL" id="KAI3727147.1"/>
    </source>
</evidence>
<accession>A0ACB9BYQ8</accession>
<keyword evidence="2" id="KW-1185">Reference proteome</keyword>
<evidence type="ECO:0000313" key="2">
    <source>
        <dbReference type="Proteomes" id="UP001056120"/>
    </source>
</evidence>
<gene>
    <name evidence="1" type="ORF">L1987_66956</name>
</gene>
<reference evidence="1 2" key="2">
    <citation type="journal article" date="2022" name="Mol. Ecol. Resour.">
        <title>The genomes of chicory, endive, great burdock and yacon provide insights into Asteraceae paleo-polyploidization history and plant inulin production.</title>
        <authorList>
            <person name="Fan W."/>
            <person name="Wang S."/>
            <person name="Wang H."/>
            <person name="Wang A."/>
            <person name="Jiang F."/>
            <person name="Liu H."/>
            <person name="Zhao H."/>
            <person name="Xu D."/>
            <person name="Zhang Y."/>
        </authorList>
    </citation>
    <scope>NUCLEOTIDE SEQUENCE [LARGE SCALE GENOMIC DNA]</scope>
    <source>
        <strain evidence="2">cv. Yunnan</strain>
        <tissue evidence="1">Leaves</tissue>
    </source>
</reference>
<proteinExistence type="predicted"/>
<reference evidence="2" key="1">
    <citation type="journal article" date="2022" name="Mol. Ecol. Resour.">
        <title>The genomes of chicory, endive, great burdock and yacon provide insights into Asteraceae palaeo-polyploidization history and plant inulin production.</title>
        <authorList>
            <person name="Fan W."/>
            <person name="Wang S."/>
            <person name="Wang H."/>
            <person name="Wang A."/>
            <person name="Jiang F."/>
            <person name="Liu H."/>
            <person name="Zhao H."/>
            <person name="Xu D."/>
            <person name="Zhang Y."/>
        </authorList>
    </citation>
    <scope>NUCLEOTIDE SEQUENCE [LARGE SCALE GENOMIC DNA]</scope>
    <source>
        <strain evidence="2">cv. Yunnan</strain>
    </source>
</reference>